<dbReference type="Pfam" id="PF00072">
    <property type="entry name" value="Response_reg"/>
    <property type="match status" value="1"/>
</dbReference>
<dbReference type="InterPro" id="IPR006447">
    <property type="entry name" value="Myb_dom_plants"/>
</dbReference>
<keyword evidence="4" id="KW-0805">Transcription regulation</keyword>
<feature type="region of interest" description="Disordered" evidence="9">
    <location>
        <begin position="137"/>
        <end position="175"/>
    </location>
</feature>
<dbReference type="NCBIfam" id="TIGR01557">
    <property type="entry name" value="myb_SHAQKYF"/>
    <property type="match status" value="1"/>
</dbReference>
<dbReference type="InterPro" id="IPR011006">
    <property type="entry name" value="CheY-like_superfamily"/>
</dbReference>
<evidence type="ECO:0000256" key="3">
    <source>
        <dbReference type="ARBA" id="ARBA00023012"/>
    </source>
</evidence>
<dbReference type="InterPro" id="IPR017930">
    <property type="entry name" value="Myb_dom"/>
</dbReference>
<evidence type="ECO:0000313" key="13">
    <source>
        <dbReference type="Proteomes" id="UP000436088"/>
    </source>
</evidence>
<dbReference type="EMBL" id="VEPZ02001364">
    <property type="protein sequence ID" value="KAE8677223.1"/>
    <property type="molecule type" value="Genomic_DNA"/>
</dbReference>
<feature type="domain" description="Response regulatory" evidence="10">
    <location>
        <begin position="24"/>
        <end position="139"/>
    </location>
</feature>
<evidence type="ECO:0000256" key="6">
    <source>
        <dbReference type="ARBA" id="ARBA00023163"/>
    </source>
</evidence>
<keyword evidence="5" id="KW-0010">Activator</keyword>
<evidence type="ECO:0000313" key="12">
    <source>
        <dbReference type="EMBL" id="KAE8677223.1"/>
    </source>
</evidence>
<evidence type="ECO:0000256" key="7">
    <source>
        <dbReference type="ARBA" id="ARBA00023242"/>
    </source>
</evidence>
<protein>
    <submittedName>
        <fullName evidence="12">Uncharacterized protein</fullName>
    </submittedName>
</protein>
<evidence type="ECO:0000259" key="11">
    <source>
        <dbReference type="PROSITE" id="PS51294"/>
    </source>
</evidence>
<dbReference type="InterPro" id="IPR001005">
    <property type="entry name" value="SANT/Myb"/>
</dbReference>
<dbReference type="GO" id="GO:0009736">
    <property type="term" value="P:cytokinin-activated signaling pathway"/>
    <property type="evidence" value="ECO:0007669"/>
    <property type="project" value="InterPro"/>
</dbReference>
<dbReference type="PROSITE" id="PS50110">
    <property type="entry name" value="RESPONSE_REGULATORY"/>
    <property type="match status" value="1"/>
</dbReference>
<dbReference type="PROSITE" id="PS51294">
    <property type="entry name" value="HTH_MYB"/>
    <property type="match status" value="1"/>
</dbReference>
<keyword evidence="7" id="KW-0539">Nucleus</keyword>
<dbReference type="SMART" id="SM00448">
    <property type="entry name" value="REC"/>
    <property type="match status" value="1"/>
</dbReference>
<dbReference type="GO" id="GO:0005634">
    <property type="term" value="C:nucleus"/>
    <property type="evidence" value="ECO:0007669"/>
    <property type="project" value="UniProtKB-SubCell"/>
</dbReference>
<gene>
    <name evidence="12" type="ORF">F3Y22_tig00111542pilonHSYRG00168</name>
</gene>
<feature type="modified residue" description="4-aspartylphosphate" evidence="8">
    <location>
        <position position="75"/>
    </location>
</feature>
<name>A0A6A2XN34_HIBSY</name>
<dbReference type="InterPro" id="IPR045279">
    <property type="entry name" value="ARR-like"/>
</dbReference>
<dbReference type="GO" id="GO:0003677">
    <property type="term" value="F:DNA binding"/>
    <property type="evidence" value="ECO:0007669"/>
    <property type="project" value="InterPro"/>
</dbReference>
<dbReference type="Pfam" id="PF00249">
    <property type="entry name" value="Myb_DNA-binding"/>
    <property type="match status" value="1"/>
</dbReference>
<evidence type="ECO:0000256" key="4">
    <source>
        <dbReference type="ARBA" id="ARBA00023015"/>
    </source>
</evidence>
<reference evidence="12" key="1">
    <citation type="submission" date="2019-09" db="EMBL/GenBank/DDBJ databases">
        <title>Draft genome information of white flower Hibiscus syriacus.</title>
        <authorList>
            <person name="Kim Y.-M."/>
        </authorList>
    </citation>
    <scope>NUCLEOTIDE SEQUENCE [LARGE SCALE GENOMIC DNA]</scope>
    <source>
        <strain evidence="12">YM2019G1</strain>
    </source>
</reference>
<evidence type="ECO:0000256" key="5">
    <source>
        <dbReference type="ARBA" id="ARBA00023159"/>
    </source>
</evidence>
<dbReference type="Gene3D" id="3.40.50.2300">
    <property type="match status" value="1"/>
</dbReference>
<sequence length="477" mass="53332">MEENFRNKSIESQNGYDLAVKDLRVLACDADINSLLYLCAVLVNCKYKVKHATNAAEAEGILKANKQGFDIVFVDVDTDSSDAFKLMETIGHVMQLPLIMVTGDLSPENKTKGLSHGAVDCIKKRPENEEIMNSVRRHFTRNKTIRDHQNQKRLRRSDSPTEDAPSDKDGKKKRMVWTPELDARFVKAVQTLGKKNMAHPMRILGMMNEPGLTREQVASHLQKYRISLNKAKAAKTKEQGCRLEPTSCRRRLDFDNFNADLGLPVNEVHSFNSSLGPTIGDMVMPSSGGSSVPFQSHDLHSCLGGQKPDVFHNYLLQTNVQPHNLELEAVFGATYQSPPPYVHGEVPVSYEYPYWFFKREAIAAYRHPPAVSSVSNHINGTKSSTLSTNLIIFITYSSFGISNYAEIANNVHNPVSGVTEPAMWNGTTISPSGTSSWLNSEPHNQVSFVDNNQINNGFTEESFDYCSFLNDDYLYGI</sequence>
<dbReference type="AlphaFoldDB" id="A0A6A2XN34"/>
<dbReference type="FunFam" id="1.10.10.60:FF:000007">
    <property type="entry name" value="Two-component response regulator"/>
    <property type="match status" value="1"/>
</dbReference>
<dbReference type="PANTHER" id="PTHR43874">
    <property type="entry name" value="TWO-COMPONENT RESPONSE REGULATOR"/>
    <property type="match status" value="1"/>
</dbReference>
<evidence type="ECO:0000256" key="8">
    <source>
        <dbReference type="PROSITE-ProRule" id="PRU00169"/>
    </source>
</evidence>
<comment type="caution">
    <text evidence="12">The sequence shown here is derived from an EMBL/GenBank/DDBJ whole genome shotgun (WGS) entry which is preliminary data.</text>
</comment>
<dbReference type="Proteomes" id="UP000436088">
    <property type="component" value="Unassembled WGS sequence"/>
</dbReference>
<organism evidence="12 13">
    <name type="scientific">Hibiscus syriacus</name>
    <name type="common">Rose of Sharon</name>
    <dbReference type="NCBI Taxonomy" id="106335"/>
    <lineage>
        <taxon>Eukaryota</taxon>
        <taxon>Viridiplantae</taxon>
        <taxon>Streptophyta</taxon>
        <taxon>Embryophyta</taxon>
        <taxon>Tracheophyta</taxon>
        <taxon>Spermatophyta</taxon>
        <taxon>Magnoliopsida</taxon>
        <taxon>eudicotyledons</taxon>
        <taxon>Gunneridae</taxon>
        <taxon>Pentapetalae</taxon>
        <taxon>rosids</taxon>
        <taxon>malvids</taxon>
        <taxon>Malvales</taxon>
        <taxon>Malvaceae</taxon>
        <taxon>Malvoideae</taxon>
        <taxon>Hibiscus</taxon>
    </lineage>
</organism>
<dbReference type="GO" id="GO:0000160">
    <property type="term" value="P:phosphorelay signal transduction system"/>
    <property type="evidence" value="ECO:0007669"/>
    <property type="project" value="UniProtKB-KW"/>
</dbReference>
<dbReference type="PANTHER" id="PTHR43874:SF215">
    <property type="entry name" value="RESPONSE REGULATOR, PUTATIVE-RELATED"/>
    <property type="match status" value="1"/>
</dbReference>
<dbReference type="SUPFAM" id="SSF46689">
    <property type="entry name" value="Homeodomain-like"/>
    <property type="match status" value="1"/>
</dbReference>
<keyword evidence="13" id="KW-1185">Reference proteome</keyword>
<proteinExistence type="predicted"/>
<dbReference type="InterPro" id="IPR001789">
    <property type="entry name" value="Sig_transdc_resp-reg_receiver"/>
</dbReference>
<evidence type="ECO:0000256" key="1">
    <source>
        <dbReference type="ARBA" id="ARBA00004123"/>
    </source>
</evidence>
<keyword evidence="6" id="KW-0804">Transcription</keyword>
<evidence type="ECO:0000259" key="10">
    <source>
        <dbReference type="PROSITE" id="PS50110"/>
    </source>
</evidence>
<evidence type="ECO:0000256" key="2">
    <source>
        <dbReference type="ARBA" id="ARBA00022553"/>
    </source>
</evidence>
<dbReference type="SUPFAM" id="SSF52172">
    <property type="entry name" value="CheY-like"/>
    <property type="match status" value="1"/>
</dbReference>
<accession>A0A6A2XN34</accession>
<keyword evidence="3" id="KW-0902">Two-component regulatory system</keyword>
<evidence type="ECO:0000256" key="9">
    <source>
        <dbReference type="SAM" id="MobiDB-lite"/>
    </source>
</evidence>
<feature type="domain" description="HTH myb-type" evidence="11">
    <location>
        <begin position="169"/>
        <end position="229"/>
    </location>
</feature>
<dbReference type="InterPro" id="IPR009057">
    <property type="entry name" value="Homeodomain-like_sf"/>
</dbReference>
<keyword evidence="2 8" id="KW-0597">Phosphoprotein</keyword>
<comment type="subcellular location">
    <subcellularLocation>
        <location evidence="1">Nucleus</location>
    </subcellularLocation>
</comment>
<dbReference type="Gene3D" id="1.10.10.60">
    <property type="entry name" value="Homeodomain-like"/>
    <property type="match status" value="1"/>
</dbReference>